<keyword evidence="7" id="KW-1185">Reference proteome</keyword>
<sequence>MRLWLAAPDWLFRVVGMAFFAVFVWFSMQKYLREDFSEIVPWARMPGGQVIRMWWVPMLVDLTYLLIAVSFLVRFQPKSRAADGRIILITLFTAFAPFIFVVWMAPVLGLLNPTWEVAYNGFLWRSPITWYSALVGGILITLGNVLDVWGYLVLCRSFGIVPEARELKTTGPYRFVRHPVYLGQFLAQAGVFLFFARLHVIWIGLYCAFVALQLYRSKLEDSVLEQAFGENYLQWKRRTFWFV</sequence>
<feature type="transmembrane region" description="Helical" evidence="5">
    <location>
        <begin position="54"/>
        <end position="74"/>
    </location>
</feature>
<dbReference type="InterPro" id="IPR007318">
    <property type="entry name" value="Phopholipid_MeTrfase"/>
</dbReference>
<evidence type="ECO:0000256" key="5">
    <source>
        <dbReference type="SAM" id="Phobius"/>
    </source>
</evidence>
<evidence type="ECO:0000256" key="1">
    <source>
        <dbReference type="ARBA" id="ARBA00004127"/>
    </source>
</evidence>
<organism evidence="6 7">
    <name type="scientific">Bythopirellula polymerisocia</name>
    <dbReference type="NCBI Taxonomy" id="2528003"/>
    <lineage>
        <taxon>Bacteria</taxon>
        <taxon>Pseudomonadati</taxon>
        <taxon>Planctomycetota</taxon>
        <taxon>Planctomycetia</taxon>
        <taxon>Pirellulales</taxon>
        <taxon>Lacipirellulaceae</taxon>
        <taxon>Bythopirellula</taxon>
    </lineage>
</organism>
<feature type="transmembrane region" description="Helical" evidence="5">
    <location>
        <begin position="128"/>
        <end position="154"/>
    </location>
</feature>
<feature type="transmembrane region" description="Helical" evidence="5">
    <location>
        <begin position="86"/>
        <end position="108"/>
    </location>
</feature>
<dbReference type="Gene3D" id="1.20.120.1630">
    <property type="match status" value="1"/>
</dbReference>
<feature type="transmembrane region" description="Helical" evidence="5">
    <location>
        <begin position="10"/>
        <end position="28"/>
    </location>
</feature>
<dbReference type="GO" id="GO:0012505">
    <property type="term" value="C:endomembrane system"/>
    <property type="evidence" value="ECO:0007669"/>
    <property type="project" value="UniProtKB-SubCell"/>
</dbReference>
<keyword evidence="2 5" id="KW-0812">Transmembrane</keyword>
<accession>A0A5C6CNF1</accession>
<comment type="caution">
    <text evidence="6">The sequence shown here is derived from an EMBL/GenBank/DDBJ whole genome shotgun (WGS) entry which is preliminary data.</text>
</comment>
<dbReference type="Pfam" id="PF04191">
    <property type="entry name" value="PEMT"/>
    <property type="match status" value="1"/>
</dbReference>
<evidence type="ECO:0000313" key="7">
    <source>
        <dbReference type="Proteomes" id="UP000318437"/>
    </source>
</evidence>
<keyword evidence="4 5" id="KW-0472">Membrane</keyword>
<proteinExistence type="predicted"/>
<dbReference type="AlphaFoldDB" id="A0A5C6CNF1"/>
<protein>
    <recommendedName>
        <fullName evidence="8">Isoprenylcysteine carboxyl methyltransferase (ICMT) family protein</fullName>
    </recommendedName>
</protein>
<evidence type="ECO:0000313" key="6">
    <source>
        <dbReference type="EMBL" id="TWU24576.1"/>
    </source>
</evidence>
<reference evidence="6 7" key="1">
    <citation type="submission" date="2019-02" db="EMBL/GenBank/DDBJ databases">
        <title>Deep-cultivation of Planctomycetes and their phenomic and genomic characterization uncovers novel biology.</title>
        <authorList>
            <person name="Wiegand S."/>
            <person name="Jogler M."/>
            <person name="Boedeker C."/>
            <person name="Pinto D."/>
            <person name="Vollmers J."/>
            <person name="Rivas-Marin E."/>
            <person name="Kohn T."/>
            <person name="Peeters S.H."/>
            <person name="Heuer A."/>
            <person name="Rast P."/>
            <person name="Oberbeckmann S."/>
            <person name="Bunk B."/>
            <person name="Jeske O."/>
            <person name="Meyerdierks A."/>
            <person name="Storesund J.E."/>
            <person name="Kallscheuer N."/>
            <person name="Luecker S."/>
            <person name="Lage O.M."/>
            <person name="Pohl T."/>
            <person name="Merkel B.J."/>
            <person name="Hornburger P."/>
            <person name="Mueller R.-W."/>
            <person name="Bruemmer F."/>
            <person name="Labrenz M."/>
            <person name="Spormann A.M."/>
            <person name="Op Den Camp H."/>
            <person name="Overmann J."/>
            <person name="Amann R."/>
            <person name="Jetten M.S.M."/>
            <person name="Mascher T."/>
            <person name="Medema M.H."/>
            <person name="Devos D.P."/>
            <person name="Kaster A.-K."/>
            <person name="Ovreas L."/>
            <person name="Rohde M."/>
            <person name="Galperin M.Y."/>
            <person name="Jogler C."/>
        </authorList>
    </citation>
    <scope>NUCLEOTIDE SEQUENCE [LARGE SCALE GENOMIC DNA]</scope>
    <source>
        <strain evidence="6 7">Pla144</strain>
    </source>
</reference>
<keyword evidence="3 5" id="KW-1133">Transmembrane helix</keyword>
<comment type="subcellular location">
    <subcellularLocation>
        <location evidence="1">Endomembrane system</location>
        <topology evidence="1">Multi-pass membrane protein</topology>
    </subcellularLocation>
</comment>
<name>A0A5C6CNF1_9BACT</name>
<evidence type="ECO:0000256" key="3">
    <source>
        <dbReference type="ARBA" id="ARBA00022989"/>
    </source>
</evidence>
<dbReference type="EMBL" id="SJPS01000005">
    <property type="protein sequence ID" value="TWU24576.1"/>
    <property type="molecule type" value="Genomic_DNA"/>
</dbReference>
<evidence type="ECO:0000256" key="2">
    <source>
        <dbReference type="ARBA" id="ARBA00022692"/>
    </source>
</evidence>
<dbReference type="Proteomes" id="UP000318437">
    <property type="component" value="Unassembled WGS sequence"/>
</dbReference>
<evidence type="ECO:0008006" key="8">
    <source>
        <dbReference type="Google" id="ProtNLM"/>
    </source>
</evidence>
<evidence type="ECO:0000256" key="4">
    <source>
        <dbReference type="ARBA" id="ARBA00023136"/>
    </source>
</evidence>
<gene>
    <name evidence="6" type="ORF">Pla144_34610</name>
</gene>
<feature type="transmembrane region" description="Helical" evidence="5">
    <location>
        <begin position="199"/>
        <end position="215"/>
    </location>
</feature>